<gene>
    <name evidence="1" type="ORF">LCGC14_1720520</name>
</gene>
<dbReference type="InterPro" id="IPR029055">
    <property type="entry name" value="Ntn_hydrolases_N"/>
</dbReference>
<reference evidence="1" key="1">
    <citation type="journal article" date="2015" name="Nature">
        <title>Complex archaea that bridge the gap between prokaryotes and eukaryotes.</title>
        <authorList>
            <person name="Spang A."/>
            <person name="Saw J.H."/>
            <person name="Jorgensen S.L."/>
            <person name="Zaremba-Niedzwiedzka K."/>
            <person name="Martijn J."/>
            <person name="Lind A.E."/>
            <person name="van Eijk R."/>
            <person name="Schleper C."/>
            <person name="Guy L."/>
            <person name="Ettema T.J."/>
        </authorList>
    </citation>
    <scope>NUCLEOTIDE SEQUENCE</scope>
</reference>
<dbReference type="SUPFAM" id="SSF56235">
    <property type="entry name" value="N-terminal nucleophile aminohydrolases (Ntn hydrolases)"/>
    <property type="match status" value="1"/>
</dbReference>
<sequence>DWKLNLSKSEGIGLMKTAITSSRTRDAGSGFALQICSIDKEGFIQIQ</sequence>
<name>A0A0F9KCF6_9ZZZZ</name>
<evidence type="ECO:0000313" key="1">
    <source>
        <dbReference type="EMBL" id="KKM12033.1"/>
    </source>
</evidence>
<feature type="non-terminal residue" evidence="1">
    <location>
        <position position="1"/>
    </location>
</feature>
<organism evidence="1">
    <name type="scientific">marine sediment metagenome</name>
    <dbReference type="NCBI Taxonomy" id="412755"/>
    <lineage>
        <taxon>unclassified sequences</taxon>
        <taxon>metagenomes</taxon>
        <taxon>ecological metagenomes</taxon>
    </lineage>
</organism>
<comment type="caution">
    <text evidence="1">The sequence shown here is derived from an EMBL/GenBank/DDBJ whole genome shotgun (WGS) entry which is preliminary data.</text>
</comment>
<dbReference type="Gene3D" id="3.60.20.10">
    <property type="entry name" value="Glutamine Phosphoribosylpyrophosphate, subunit 1, domain 1"/>
    <property type="match status" value="1"/>
</dbReference>
<dbReference type="AlphaFoldDB" id="A0A0F9KCF6"/>
<dbReference type="EMBL" id="LAZR01015475">
    <property type="protein sequence ID" value="KKM12033.1"/>
    <property type="molecule type" value="Genomic_DNA"/>
</dbReference>
<protein>
    <submittedName>
        <fullName evidence="1">Uncharacterized protein</fullName>
    </submittedName>
</protein>
<accession>A0A0F9KCF6</accession>
<proteinExistence type="predicted"/>